<reference evidence="12 14" key="2">
    <citation type="submission" date="2019-02" db="EMBL/GenBank/DDBJ databases">
        <title>Genomic Encyclopedia of Type Strains, Phase IV (KMG-IV): sequencing the most valuable type-strain genomes for metagenomic binning, comparative biology and taxonomic classification.</title>
        <authorList>
            <person name="Goeker M."/>
        </authorList>
    </citation>
    <scope>NUCLEOTIDE SEQUENCE [LARGE SCALE GENOMIC DNA]</scope>
    <source>
        <strain evidence="12 14">DSM 16618</strain>
    </source>
</reference>
<feature type="transmembrane region" description="Helical" evidence="9">
    <location>
        <begin position="538"/>
        <end position="556"/>
    </location>
</feature>
<reference evidence="11 13" key="1">
    <citation type="submission" date="2015-04" db="EMBL/GenBank/DDBJ databases">
        <title>Genome sequence of Kerstersia gyiorum CG1.</title>
        <authorList>
            <person name="Greninger A.L."/>
            <person name="Kozyreva V."/>
            <person name="Chaturvedi V."/>
        </authorList>
    </citation>
    <scope>NUCLEOTIDE SEQUENCE [LARGE SCALE GENOMIC DNA]</scope>
    <source>
        <strain evidence="11 13">CG1</strain>
    </source>
</reference>
<evidence type="ECO:0000256" key="5">
    <source>
        <dbReference type="ARBA" id="ARBA00022519"/>
    </source>
</evidence>
<feature type="transmembrane region" description="Helical" evidence="9">
    <location>
        <begin position="340"/>
        <end position="359"/>
    </location>
</feature>
<evidence type="ECO:0000313" key="11">
    <source>
        <dbReference type="EMBL" id="KKO71922.1"/>
    </source>
</evidence>
<dbReference type="PANTHER" id="PTHR32063">
    <property type="match status" value="1"/>
</dbReference>
<name>A0A171KSQ5_9BURK</name>
<dbReference type="AlphaFoldDB" id="A0A171KSQ5"/>
<feature type="transmembrane region" description="Helical" evidence="9">
    <location>
        <begin position="896"/>
        <end position="916"/>
    </location>
</feature>
<keyword evidence="8 9" id="KW-0472">Membrane</keyword>
<evidence type="ECO:0000256" key="7">
    <source>
        <dbReference type="ARBA" id="ARBA00022989"/>
    </source>
</evidence>
<dbReference type="Gene3D" id="3.30.2090.10">
    <property type="entry name" value="Multidrug efflux transporter AcrB TolC docking domain, DN and DC subdomains"/>
    <property type="match status" value="2"/>
</dbReference>
<dbReference type="STRING" id="206506.AAV32_08070"/>
<keyword evidence="13" id="KW-1185">Reference proteome</keyword>
<dbReference type="Gene3D" id="3.30.70.1430">
    <property type="entry name" value="Multidrug efflux transporter AcrB pore domain"/>
    <property type="match status" value="2"/>
</dbReference>
<dbReference type="SUPFAM" id="SSF82714">
    <property type="entry name" value="Multidrug efflux transporter AcrB TolC docking domain, DN and DC subdomains"/>
    <property type="match status" value="2"/>
</dbReference>
<evidence type="ECO:0000256" key="2">
    <source>
        <dbReference type="ARBA" id="ARBA00010942"/>
    </source>
</evidence>
<gene>
    <name evidence="11" type="ORF">AAV32_08070</name>
    <name evidence="12" type="ORF">EV679_3345</name>
</gene>
<dbReference type="InterPro" id="IPR027463">
    <property type="entry name" value="AcrB_DN_DC_subdom"/>
</dbReference>
<keyword evidence="3 9" id="KW-0813">Transport</keyword>
<proteinExistence type="inferred from homology"/>
<dbReference type="GO" id="GO:0009636">
    <property type="term" value="P:response to toxic substance"/>
    <property type="evidence" value="ECO:0007669"/>
    <property type="project" value="UniProtKB-ARBA"/>
</dbReference>
<comment type="caution">
    <text evidence="9">Lacks conserved residue(s) required for the propagation of feature annotation.</text>
</comment>
<dbReference type="SUPFAM" id="SSF82693">
    <property type="entry name" value="Multidrug efflux transporter AcrB pore domain, PN1, PN2, PC1 and PC2 subdomains"/>
    <property type="match status" value="4"/>
</dbReference>
<feature type="transmembrane region" description="Helical" evidence="9">
    <location>
        <begin position="871"/>
        <end position="889"/>
    </location>
</feature>
<dbReference type="RefSeq" id="WP_068370202.1">
    <property type="nucleotide sequence ID" value="NZ_CBCSEB010000005.1"/>
</dbReference>
<feature type="transmembrane region" description="Helical" evidence="9">
    <location>
        <begin position="971"/>
        <end position="994"/>
    </location>
</feature>
<dbReference type="EMBL" id="LBNE01000004">
    <property type="protein sequence ID" value="KKO71922.1"/>
    <property type="molecule type" value="Genomic_DNA"/>
</dbReference>
<feature type="transmembrane region" description="Helical" evidence="9">
    <location>
        <begin position="470"/>
        <end position="497"/>
    </location>
</feature>
<dbReference type="OrthoDB" id="9176627at2"/>
<dbReference type="PRINTS" id="PR00702">
    <property type="entry name" value="ACRIFLAVINRP"/>
</dbReference>
<keyword evidence="5 9" id="KW-0997">Cell inner membrane</keyword>
<evidence type="ECO:0000256" key="4">
    <source>
        <dbReference type="ARBA" id="ARBA00022475"/>
    </source>
</evidence>
<dbReference type="PROSITE" id="PS50156">
    <property type="entry name" value="SSD"/>
    <property type="match status" value="1"/>
</dbReference>
<comment type="caution">
    <text evidence="11">The sequence shown here is derived from an EMBL/GenBank/DDBJ whole genome shotgun (WGS) entry which is preliminary data.</text>
</comment>
<dbReference type="GO" id="GO:0005886">
    <property type="term" value="C:plasma membrane"/>
    <property type="evidence" value="ECO:0007669"/>
    <property type="project" value="UniProtKB-SubCell"/>
</dbReference>
<dbReference type="NCBIfam" id="NF000282">
    <property type="entry name" value="RND_permease_1"/>
    <property type="match status" value="1"/>
</dbReference>
<dbReference type="Gene3D" id="3.30.70.1440">
    <property type="entry name" value="Multidrug efflux transporter AcrB pore domain"/>
    <property type="match status" value="1"/>
</dbReference>
<evidence type="ECO:0000313" key="12">
    <source>
        <dbReference type="EMBL" id="RZS64991.1"/>
    </source>
</evidence>
<dbReference type="FunFam" id="1.20.1640.10:FF:000001">
    <property type="entry name" value="Efflux pump membrane transporter"/>
    <property type="match status" value="1"/>
</dbReference>
<dbReference type="GeneID" id="99727120"/>
<sequence>MPQFFIERPIFAWVVALFITLAGLLAIPNLPVAQYPEVAAPSVTITATYPGASAQDVSEQVTSIIEDELPGAKNLLYFESVADSFGQSETTVTFQPGTDPDMAQVDVQNRVSNVSASLPTAVMEQGLRFEQSSASFLLIAALYSEDGRLDAVDLADYITRNLKNSVSRVPGVGKFQLFAAQRAMRVWLDPAKLTGLNISVNELNQAIRQQNVVVPSGSLGAPPVASDQSTTSIVMVSGQLKTPEEFGNILLRANPDGTTVRLRDVARIELGQDSYQFASRLNGKAAAAFAIQLTPDGNALETAQGVRKVLEEMAPFFPDGVKYEIPYNTAPYVQASIQKVIETLFEALVLVFLVMFLFLQNVRYTLIPALVVPVAILGTFSVMLFLGYSINVLTMFAMVLAIGILVDDAIVVVENVERIMAEEGISPKEATKKAMPQISGAIVGITLVLTTVFLPLGFMSGSVGVIYRQFAVAMAVSILFSAFMALSFTPALCVTLLKPIKGDHQAEKKGFFGWFNRHFDNLTHHYERGVGKILTWKGRMMVLFLILVVLMGWMFMRLPTSFLPQEDQGFVITNIELPAGASTNRTNEVIKEVEDYFQANPYVENMVTVRGFSFNGSGYNAAIAFVVLKDFKDRKAPDASAEAIAGASMGKLLMGIPDALVVTVNLPAIPSLGNASGFDFRLMDVSSQGTAALNAAAAQMLGLAAGSDKLSQVRITGLGPGAQLTLTVDRVKAAAQGVDFSEVAGLISTSLGSSYLGKFPDAGRMQNVWVQADTAYRMELDEILKLSARNQKGEMVPLSTFISYEWSKGPVQLVRYNSFPAVRIEGSAAEGYSSGDAMTEMENLMKQLPDGFSYAWNGLSYQEQEAGNQTFILMGLALLVVFMVLAALYESWAIPLSVMLVVPLGVLGSVLLVGAMGMANDVYFHVGVITVIGLSAKNAILIVEFAKDAYARGATLLDATMEAARLRFRPILMTSLAFILGVVPLALATGASAASQRAVGTGVLGGMLAATPFAVVFVPVFFVVVMSIFKTRPRLLGAQAEAAAAEAQIDKEEGNKA</sequence>
<dbReference type="SUPFAM" id="SSF82866">
    <property type="entry name" value="Multidrug efflux transporter AcrB transmembrane domain"/>
    <property type="match status" value="2"/>
</dbReference>
<evidence type="ECO:0000313" key="14">
    <source>
        <dbReference type="Proteomes" id="UP000292039"/>
    </source>
</evidence>
<evidence type="ECO:0000259" key="10">
    <source>
        <dbReference type="PROSITE" id="PS50156"/>
    </source>
</evidence>
<evidence type="ECO:0000256" key="8">
    <source>
        <dbReference type="ARBA" id="ARBA00023136"/>
    </source>
</evidence>
<evidence type="ECO:0000256" key="1">
    <source>
        <dbReference type="ARBA" id="ARBA00004429"/>
    </source>
</evidence>
<dbReference type="Proteomes" id="UP000078084">
    <property type="component" value="Unassembled WGS sequence"/>
</dbReference>
<organism evidence="11 13">
    <name type="scientific">Kerstersia gyiorum</name>
    <dbReference type="NCBI Taxonomy" id="206506"/>
    <lineage>
        <taxon>Bacteria</taxon>
        <taxon>Pseudomonadati</taxon>
        <taxon>Pseudomonadota</taxon>
        <taxon>Betaproteobacteria</taxon>
        <taxon>Burkholderiales</taxon>
        <taxon>Alcaligenaceae</taxon>
        <taxon>Kerstersia</taxon>
    </lineage>
</organism>
<dbReference type="PATRIC" id="fig|206506.3.peg.1726"/>
<evidence type="ECO:0000256" key="6">
    <source>
        <dbReference type="ARBA" id="ARBA00022692"/>
    </source>
</evidence>
<dbReference type="Gene3D" id="1.20.1640.10">
    <property type="entry name" value="Multidrug efflux transporter AcrB transmembrane domain"/>
    <property type="match status" value="2"/>
</dbReference>
<feature type="transmembrane region" description="Helical" evidence="9">
    <location>
        <begin position="434"/>
        <end position="458"/>
    </location>
</feature>
<evidence type="ECO:0000256" key="3">
    <source>
        <dbReference type="ARBA" id="ARBA00022448"/>
    </source>
</evidence>
<dbReference type="InterPro" id="IPR004764">
    <property type="entry name" value="MdtF-like"/>
</dbReference>
<comment type="similarity">
    <text evidence="2 9">Belongs to the resistance-nodulation-cell division (RND) (TC 2.A.6) family.</text>
</comment>
<keyword evidence="6 9" id="KW-0812">Transmembrane</keyword>
<protein>
    <recommendedName>
        <fullName evidence="9">Efflux pump membrane transporter</fullName>
    </recommendedName>
</protein>
<dbReference type="InterPro" id="IPR001036">
    <property type="entry name" value="Acrflvin-R"/>
</dbReference>
<dbReference type="Gene3D" id="3.30.70.1320">
    <property type="entry name" value="Multidrug efflux transporter AcrB pore domain like"/>
    <property type="match status" value="1"/>
</dbReference>
<dbReference type="Proteomes" id="UP000292039">
    <property type="component" value="Unassembled WGS sequence"/>
</dbReference>
<keyword evidence="7 9" id="KW-1133">Transmembrane helix</keyword>
<dbReference type="Pfam" id="PF00873">
    <property type="entry name" value="ACR_tran"/>
    <property type="match status" value="1"/>
</dbReference>
<evidence type="ECO:0000256" key="9">
    <source>
        <dbReference type="RuleBase" id="RU364070"/>
    </source>
</evidence>
<dbReference type="PANTHER" id="PTHR32063:SF10">
    <property type="entry name" value="EFFLUX PUMP MEMBRANE TRANSPORTER"/>
    <property type="match status" value="1"/>
</dbReference>
<keyword evidence="4" id="KW-1003">Cell membrane</keyword>
<feature type="domain" description="SSD" evidence="10">
    <location>
        <begin position="370"/>
        <end position="495"/>
    </location>
</feature>
<feature type="transmembrane region" description="Helical" evidence="9">
    <location>
        <begin position="1006"/>
        <end position="1029"/>
    </location>
</feature>
<comment type="subcellular location">
    <subcellularLocation>
        <location evidence="1 9">Cell inner membrane</location>
        <topology evidence="1 9">Multi-pass membrane protein</topology>
    </subcellularLocation>
</comment>
<feature type="transmembrane region" description="Helical" evidence="9">
    <location>
        <begin position="922"/>
        <end position="943"/>
    </location>
</feature>
<dbReference type="GO" id="GO:0042910">
    <property type="term" value="F:xenobiotic transmembrane transporter activity"/>
    <property type="evidence" value="ECO:0007669"/>
    <property type="project" value="TreeGrafter"/>
</dbReference>
<dbReference type="EMBL" id="SGWZ01000007">
    <property type="protein sequence ID" value="RZS64991.1"/>
    <property type="molecule type" value="Genomic_DNA"/>
</dbReference>
<dbReference type="InterPro" id="IPR000731">
    <property type="entry name" value="SSD"/>
</dbReference>
<dbReference type="NCBIfam" id="TIGR00915">
    <property type="entry name" value="2A0602"/>
    <property type="match status" value="1"/>
</dbReference>
<accession>A0A171KSQ5</accession>
<evidence type="ECO:0000313" key="13">
    <source>
        <dbReference type="Proteomes" id="UP000078084"/>
    </source>
</evidence>
<dbReference type="GO" id="GO:0015562">
    <property type="term" value="F:efflux transmembrane transporter activity"/>
    <property type="evidence" value="ECO:0007669"/>
    <property type="project" value="InterPro"/>
</dbReference>
<feature type="transmembrane region" description="Helical" evidence="9">
    <location>
        <begin position="366"/>
        <end position="386"/>
    </location>
</feature>